<dbReference type="GO" id="GO:0016020">
    <property type="term" value="C:membrane"/>
    <property type="evidence" value="ECO:0007669"/>
    <property type="project" value="TreeGrafter"/>
</dbReference>
<dbReference type="EMBL" id="BMFG01000002">
    <property type="protein sequence ID" value="GGD18031.1"/>
    <property type="molecule type" value="Genomic_DNA"/>
</dbReference>
<dbReference type="GO" id="GO:0042277">
    <property type="term" value="F:peptide binding"/>
    <property type="evidence" value="ECO:0007669"/>
    <property type="project" value="TreeGrafter"/>
</dbReference>
<reference evidence="16" key="1">
    <citation type="journal article" date="2014" name="Int. J. Syst. Evol. Microbiol.">
        <title>Complete genome sequence of Corynebacterium casei LMG S-19264T (=DSM 44701T), isolated from a smear-ripened cheese.</title>
        <authorList>
            <consortium name="US DOE Joint Genome Institute (JGI-PGF)"/>
            <person name="Walter F."/>
            <person name="Albersmeier A."/>
            <person name="Kalinowski J."/>
            <person name="Ruckert C."/>
        </authorList>
    </citation>
    <scope>NUCLEOTIDE SEQUENCE</scope>
    <source>
        <strain evidence="16">CGMCC 1.12506</strain>
    </source>
</reference>
<dbReference type="Gene3D" id="2.60.40.1730">
    <property type="entry name" value="tricorn interacting facor f3 domain"/>
    <property type="match status" value="1"/>
</dbReference>
<reference evidence="16" key="2">
    <citation type="submission" date="2020-09" db="EMBL/GenBank/DDBJ databases">
        <authorList>
            <person name="Sun Q."/>
            <person name="Zhou Y."/>
        </authorList>
    </citation>
    <scope>NUCLEOTIDE SEQUENCE</scope>
    <source>
        <strain evidence="16">CGMCC 1.12506</strain>
    </source>
</reference>
<dbReference type="Pfam" id="PF01433">
    <property type="entry name" value="Peptidase_M1"/>
    <property type="match status" value="1"/>
</dbReference>
<dbReference type="InterPro" id="IPR050344">
    <property type="entry name" value="Peptidase_M1_aminopeptidases"/>
</dbReference>
<sequence>MSCLIFSTFDFIFLQMTKNLLLLLSLYTCVLFSQETPSELAELAQAEMKSASSTMNFVANVNTQNYDMVYQRLELTVDPAVYFVSGNVTSHFVAKQAMSTITLDLAHQLTVGSVMKGNTSLAFTQANNELVVTLAQPIVAGTLDSIAVSYAGVPPSGQQAFATGTHSGTPVLWTLSEPYGARDWWPCKQDLNDKIEAIDVYLTTPSQYVAVSNGVEQSQVVNGLTKTTHFEHNYPIPAYLVAIAVTNYQIFTQTAGTAPNQFPVVNYIYPESYNSAVTSLAQTLPIMDLFETLFETYPFSDEKYGHAQFGWGGGMEHTTVSFMGNFSRGLIAHELAHQWFGNKITCGTWKDIWLNEGFATYLSGLVIENLDGAPNFVSWKNSLINNITSQLGGYVYLQDSDLTNVNRIFSSRLSYNKGAMVLHMLRWKLGDTAFFQALRNYLADPNLAFDYAVTTDLQYHLETVSGQNLTEFFSDWLYNQGYPTYTVTAQNMGNLEMQVQLFQTQSHPSVSFFEMPVPIRFIGVNAEQFDVVLQHTENGQLFTVAVPFGVADIQFDPQRHLISKNNTATLGLPFEAIDALIELYPNPTKDLLSIDLPASISFEKMEIYSTLGQQVGVSTSPSFSIAALSEGIYQVRITTSAGVFHKKVIKK</sequence>
<dbReference type="InterPro" id="IPR026444">
    <property type="entry name" value="Secre_tail"/>
</dbReference>
<keyword evidence="10" id="KW-0378">Hydrolase</keyword>
<evidence type="ECO:0000259" key="14">
    <source>
        <dbReference type="Pfam" id="PF17900"/>
    </source>
</evidence>
<accession>A0A916XXQ9</accession>
<evidence type="ECO:0000256" key="2">
    <source>
        <dbReference type="ARBA" id="ARBA00001947"/>
    </source>
</evidence>
<evidence type="ECO:0000256" key="4">
    <source>
        <dbReference type="ARBA" id="ARBA00012564"/>
    </source>
</evidence>
<keyword evidence="8" id="KW-0479">Metal-binding</keyword>
<dbReference type="AlphaFoldDB" id="A0A916XXQ9"/>
<dbReference type="InterPro" id="IPR001930">
    <property type="entry name" value="Peptidase_M1"/>
</dbReference>
<evidence type="ECO:0000313" key="16">
    <source>
        <dbReference type="EMBL" id="GGD18031.1"/>
    </source>
</evidence>
<evidence type="ECO:0000313" key="17">
    <source>
        <dbReference type="Proteomes" id="UP000625735"/>
    </source>
</evidence>
<evidence type="ECO:0000256" key="1">
    <source>
        <dbReference type="ARBA" id="ARBA00000098"/>
    </source>
</evidence>
<comment type="cofactor">
    <cofactor evidence="2">
        <name>Zn(2+)</name>
        <dbReference type="ChEBI" id="CHEBI:29105"/>
    </cofactor>
</comment>
<dbReference type="GO" id="GO:0005737">
    <property type="term" value="C:cytoplasm"/>
    <property type="evidence" value="ECO:0007669"/>
    <property type="project" value="TreeGrafter"/>
</dbReference>
<keyword evidence="17" id="KW-1185">Reference proteome</keyword>
<evidence type="ECO:0000256" key="10">
    <source>
        <dbReference type="ARBA" id="ARBA00022801"/>
    </source>
</evidence>
<evidence type="ECO:0000256" key="8">
    <source>
        <dbReference type="ARBA" id="ARBA00022723"/>
    </source>
</evidence>
<dbReference type="Gene3D" id="1.10.390.10">
    <property type="entry name" value="Neutral Protease Domain 2"/>
    <property type="match status" value="1"/>
</dbReference>
<proteinExistence type="inferred from homology"/>
<dbReference type="SUPFAM" id="SSF63737">
    <property type="entry name" value="Leukotriene A4 hydrolase N-terminal domain"/>
    <property type="match status" value="1"/>
</dbReference>
<dbReference type="GO" id="GO:0070006">
    <property type="term" value="F:metalloaminopeptidase activity"/>
    <property type="evidence" value="ECO:0007669"/>
    <property type="project" value="TreeGrafter"/>
</dbReference>
<keyword evidence="9" id="KW-0732">Signal</keyword>
<keyword evidence="11" id="KW-0862">Zinc</keyword>
<dbReference type="EC" id="3.4.11.2" evidence="4"/>
<comment type="similarity">
    <text evidence="3">Belongs to the peptidase M1 family.</text>
</comment>
<comment type="caution">
    <text evidence="16">The sequence shown here is derived from an EMBL/GenBank/DDBJ whole genome shotgun (WGS) entry which is preliminary data.</text>
</comment>
<protein>
    <recommendedName>
        <fullName evidence="5">Aminopeptidase N</fullName>
        <ecNumber evidence="4">3.4.11.2</ecNumber>
    </recommendedName>
</protein>
<evidence type="ECO:0000256" key="9">
    <source>
        <dbReference type="ARBA" id="ARBA00022729"/>
    </source>
</evidence>
<dbReference type="GO" id="GO:0005615">
    <property type="term" value="C:extracellular space"/>
    <property type="evidence" value="ECO:0007669"/>
    <property type="project" value="TreeGrafter"/>
</dbReference>
<dbReference type="Proteomes" id="UP000625735">
    <property type="component" value="Unassembled WGS sequence"/>
</dbReference>
<name>A0A916XXQ9_9FLAO</name>
<feature type="domain" description="Secretion system C-terminal sorting" evidence="15">
    <location>
        <begin position="583"/>
        <end position="649"/>
    </location>
</feature>
<dbReference type="InterPro" id="IPR014782">
    <property type="entry name" value="Peptidase_M1_dom"/>
</dbReference>
<comment type="catalytic activity">
    <reaction evidence="1">
        <text>Release of an N-terminal amino acid, Xaa-|-Yaa- from a peptide, amide or arylamide. Xaa is preferably Ala, but may be most amino acids including Pro (slow action). When a terminal hydrophobic residue is followed by a prolyl residue, the two may be released as an intact Xaa-Pro dipeptide.</text>
        <dbReference type="EC" id="3.4.11.2"/>
    </reaction>
</comment>
<gene>
    <name evidence="16" type="ORF">GCM10011343_05880</name>
</gene>
<evidence type="ECO:0000259" key="13">
    <source>
        <dbReference type="Pfam" id="PF01433"/>
    </source>
</evidence>
<dbReference type="SUPFAM" id="SSF55486">
    <property type="entry name" value="Metalloproteases ('zincins'), catalytic domain"/>
    <property type="match status" value="1"/>
</dbReference>
<dbReference type="GO" id="GO:0016285">
    <property type="term" value="F:alanyl aminopeptidase activity"/>
    <property type="evidence" value="ECO:0007669"/>
    <property type="project" value="UniProtKB-EC"/>
</dbReference>
<feature type="domain" description="Aminopeptidase N-like N-terminal" evidence="14">
    <location>
        <begin position="65"/>
        <end position="240"/>
    </location>
</feature>
<evidence type="ECO:0000259" key="15">
    <source>
        <dbReference type="Pfam" id="PF18962"/>
    </source>
</evidence>
<organism evidence="16 17">
    <name type="scientific">Flavobacterium orientale</name>
    <dbReference type="NCBI Taxonomy" id="1756020"/>
    <lineage>
        <taxon>Bacteria</taxon>
        <taxon>Pseudomonadati</taxon>
        <taxon>Bacteroidota</taxon>
        <taxon>Flavobacteriia</taxon>
        <taxon>Flavobacteriales</taxon>
        <taxon>Flavobacteriaceae</taxon>
        <taxon>Flavobacterium</taxon>
    </lineage>
</organism>
<evidence type="ECO:0000256" key="6">
    <source>
        <dbReference type="ARBA" id="ARBA00022438"/>
    </source>
</evidence>
<dbReference type="PRINTS" id="PR00756">
    <property type="entry name" value="ALADIPTASE"/>
</dbReference>
<evidence type="ECO:0000256" key="11">
    <source>
        <dbReference type="ARBA" id="ARBA00022833"/>
    </source>
</evidence>
<evidence type="ECO:0000256" key="5">
    <source>
        <dbReference type="ARBA" id="ARBA00015611"/>
    </source>
</evidence>
<keyword evidence="7" id="KW-0645">Protease</keyword>
<feature type="domain" description="Peptidase M1 membrane alanine aminopeptidase" evidence="13">
    <location>
        <begin position="330"/>
        <end position="476"/>
    </location>
</feature>
<dbReference type="GO" id="GO:0006508">
    <property type="term" value="P:proteolysis"/>
    <property type="evidence" value="ECO:0007669"/>
    <property type="project" value="UniProtKB-KW"/>
</dbReference>
<evidence type="ECO:0000256" key="12">
    <source>
        <dbReference type="ARBA" id="ARBA00023049"/>
    </source>
</evidence>
<dbReference type="NCBIfam" id="TIGR04183">
    <property type="entry name" value="Por_Secre_tail"/>
    <property type="match status" value="1"/>
</dbReference>
<dbReference type="InterPro" id="IPR027268">
    <property type="entry name" value="Peptidase_M4/M1_CTD_sf"/>
</dbReference>
<dbReference type="CDD" id="cd09603">
    <property type="entry name" value="M1_APN_like"/>
    <property type="match status" value="1"/>
</dbReference>
<dbReference type="PANTHER" id="PTHR11533:SF174">
    <property type="entry name" value="PUROMYCIN-SENSITIVE AMINOPEPTIDASE-RELATED"/>
    <property type="match status" value="1"/>
</dbReference>
<keyword evidence="12" id="KW-0482">Metalloprotease</keyword>
<dbReference type="InterPro" id="IPR042097">
    <property type="entry name" value="Aminopeptidase_N-like_N_sf"/>
</dbReference>
<dbReference type="PANTHER" id="PTHR11533">
    <property type="entry name" value="PROTEASE M1 ZINC METALLOPROTEASE"/>
    <property type="match status" value="1"/>
</dbReference>
<dbReference type="Pfam" id="PF17900">
    <property type="entry name" value="Peptidase_M1_N"/>
    <property type="match status" value="1"/>
</dbReference>
<dbReference type="GO" id="GO:0043171">
    <property type="term" value="P:peptide catabolic process"/>
    <property type="evidence" value="ECO:0007669"/>
    <property type="project" value="TreeGrafter"/>
</dbReference>
<keyword evidence="6" id="KW-0031">Aminopeptidase</keyword>
<dbReference type="Pfam" id="PF18962">
    <property type="entry name" value="Por_Secre_tail"/>
    <property type="match status" value="1"/>
</dbReference>
<evidence type="ECO:0000256" key="3">
    <source>
        <dbReference type="ARBA" id="ARBA00010136"/>
    </source>
</evidence>
<dbReference type="InterPro" id="IPR045357">
    <property type="entry name" value="Aminopeptidase_N-like_N"/>
</dbReference>
<evidence type="ECO:0000256" key="7">
    <source>
        <dbReference type="ARBA" id="ARBA00022670"/>
    </source>
</evidence>
<dbReference type="GO" id="GO:0008270">
    <property type="term" value="F:zinc ion binding"/>
    <property type="evidence" value="ECO:0007669"/>
    <property type="project" value="InterPro"/>
</dbReference>